<keyword evidence="4" id="KW-1185">Reference proteome</keyword>
<dbReference type="Pfam" id="PF24964">
    <property type="entry name" value="DUF7769"/>
    <property type="match status" value="1"/>
</dbReference>
<accession>A0A811RJ95</accession>
<name>A0A811RJ95_9POAL</name>
<evidence type="ECO:0000259" key="2">
    <source>
        <dbReference type="Pfam" id="PF24964"/>
    </source>
</evidence>
<dbReference type="Proteomes" id="UP000604825">
    <property type="component" value="Unassembled WGS sequence"/>
</dbReference>
<feature type="compositionally biased region" description="Basic and acidic residues" evidence="1">
    <location>
        <begin position="30"/>
        <end position="43"/>
    </location>
</feature>
<evidence type="ECO:0000313" key="4">
    <source>
        <dbReference type="Proteomes" id="UP000604825"/>
    </source>
</evidence>
<dbReference type="EMBL" id="CAJGYO010000015">
    <property type="protein sequence ID" value="CAD6270471.1"/>
    <property type="molecule type" value="Genomic_DNA"/>
</dbReference>
<feature type="region of interest" description="Disordered" evidence="1">
    <location>
        <begin position="1"/>
        <end position="43"/>
    </location>
</feature>
<feature type="region of interest" description="Disordered" evidence="1">
    <location>
        <begin position="261"/>
        <end position="293"/>
    </location>
</feature>
<dbReference type="OrthoDB" id="718770at2759"/>
<organism evidence="3 4">
    <name type="scientific">Miscanthus lutarioriparius</name>
    <dbReference type="NCBI Taxonomy" id="422564"/>
    <lineage>
        <taxon>Eukaryota</taxon>
        <taxon>Viridiplantae</taxon>
        <taxon>Streptophyta</taxon>
        <taxon>Embryophyta</taxon>
        <taxon>Tracheophyta</taxon>
        <taxon>Spermatophyta</taxon>
        <taxon>Magnoliopsida</taxon>
        <taxon>Liliopsida</taxon>
        <taxon>Poales</taxon>
        <taxon>Poaceae</taxon>
        <taxon>PACMAD clade</taxon>
        <taxon>Panicoideae</taxon>
        <taxon>Andropogonodae</taxon>
        <taxon>Andropogoneae</taxon>
        <taxon>Saccharinae</taxon>
        <taxon>Miscanthus</taxon>
    </lineage>
</organism>
<gene>
    <name evidence="3" type="ORF">NCGR_LOCUS53763</name>
</gene>
<reference evidence="3" key="1">
    <citation type="submission" date="2020-10" db="EMBL/GenBank/DDBJ databases">
        <authorList>
            <person name="Han B."/>
            <person name="Lu T."/>
            <person name="Zhao Q."/>
            <person name="Huang X."/>
            <person name="Zhao Y."/>
        </authorList>
    </citation>
    <scope>NUCLEOTIDE SEQUENCE</scope>
</reference>
<evidence type="ECO:0000313" key="3">
    <source>
        <dbReference type="EMBL" id="CAD6270471.1"/>
    </source>
</evidence>
<feature type="compositionally biased region" description="Basic and acidic residues" evidence="1">
    <location>
        <begin position="347"/>
        <end position="356"/>
    </location>
</feature>
<sequence>MPIDLNIPPDQHGELLPDLNEEPAHEEDEIAHLQEDQLHEDEAQLPDQHGELLPDLNQKPAYEQEDKISHVSKIKFMQLKPISKVSPYIFITMNALVCMSSISTFMLPRENTNIMKRQIHQVHSMVEAMDEYGVHTDPEDIVFYEEELDDSDVEEHHNIEVSEQQQEMQQVINMMDDMHEYGVYANAVEVHFDEEELEDSDVEEDHHATQNRARPYRNLTDAERQQIYEALLKRSNHGRLKRKSTTVVAQLFKRAKQCRAQGRPVDVRSRMPKKCGRKKEGAKRRSRNRGRGAQVTKPIKVDRTTMRSYLIGKVLKAIVQKWPRELRGKTIYIQQDNARVEDEELLEERNGERRSAGMEFDLSVN</sequence>
<evidence type="ECO:0000256" key="1">
    <source>
        <dbReference type="SAM" id="MobiDB-lite"/>
    </source>
</evidence>
<proteinExistence type="predicted"/>
<feature type="compositionally biased region" description="Acidic residues" evidence="1">
    <location>
        <begin position="19"/>
        <end position="29"/>
    </location>
</feature>
<dbReference type="InterPro" id="IPR056671">
    <property type="entry name" value="DUF7769"/>
</dbReference>
<comment type="caution">
    <text evidence="3">The sequence shown here is derived from an EMBL/GenBank/DDBJ whole genome shotgun (WGS) entry which is preliminary data.</text>
</comment>
<protein>
    <recommendedName>
        <fullName evidence="2">DUF7769 domain-containing protein</fullName>
    </recommendedName>
</protein>
<feature type="region of interest" description="Disordered" evidence="1">
    <location>
        <begin position="344"/>
        <end position="365"/>
    </location>
</feature>
<dbReference type="PANTHER" id="PTHR33889:SF1">
    <property type="entry name" value="OS03G0834800 PROTEIN"/>
    <property type="match status" value="1"/>
</dbReference>
<feature type="domain" description="DUF7769" evidence="2">
    <location>
        <begin position="219"/>
        <end position="253"/>
    </location>
</feature>
<dbReference type="AlphaFoldDB" id="A0A811RJ95"/>
<dbReference type="PANTHER" id="PTHR33889">
    <property type="entry name" value="OS04G0681850 PROTEIN"/>
    <property type="match status" value="1"/>
</dbReference>
<feature type="compositionally biased region" description="Basic residues" evidence="1">
    <location>
        <begin position="270"/>
        <end position="290"/>
    </location>
</feature>